<protein>
    <submittedName>
        <fullName evidence="1">Uncharacterized protein</fullName>
    </submittedName>
</protein>
<evidence type="ECO:0000313" key="1">
    <source>
        <dbReference type="EMBL" id="QHT08783.1"/>
    </source>
</evidence>
<dbReference type="EMBL" id="MN739501">
    <property type="protein sequence ID" value="QHT08783.1"/>
    <property type="molecule type" value="Genomic_DNA"/>
</dbReference>
<organism evidence="1">
    <name type="scientific">viral metagenome</name>
    <dbReference type="NCBI Taxonomy" id="1070528"/>
    <lineage>
        <taxon>unclassified sequences</taxon>
        <taxon>metagenomes</taxon>
        <taxon>organismal metagenomes</taxon>
    </lineage>
</organism>
<accession>A0A6C0CX24</accession>
<dbReference type="Gene3D" id="3.60.60.10">
    <property type="entry name" value="Penicillin V Acylase, Chain A"/>
    <property type="match status" value="1"/>
</dbReference>
<dbReference type="AlphaFoldDB" id="A0A6C0CX24"/>
<proteinExistence type="predicted"/>
<name>A0A6C0CX24_9ZZZZ</name>
<reference evidence="1" key="1">
    <citation type="journal article" date="2020" name="Nature">
        <title>Giant virus diversity and host interactions through global metagenomics.</title>
        <authorList>
            <person name="Schulz F."/>
            <person name="Roux S."/>
            <person name="Paez-Espino D."/>
            <person name="Jungbluth S."/>
            <person name="Walsh D.A."/>
            <person name="Denef V.J."/>
            <person name="McMahon K.D."/>
            <person name="Konstantinidis K.T."/>
            <person name="Eloe-Fadrosh E.A."/>
            <person name="Kyrpides N.C."/>
            <person name="Woyke T."/>
        </authorList>
    </citation>
    <scope>NUCLEOTIDE SEQUENCE</scope>
    <source>
        <strain evidence="1">GVMAG-M-3300023109-53</strain>
    </source>
</reference>
<sequence>MCVILFTTINGKKILAKNRDRIYHPNVEIIHEIIDGIEIVYLMDKKTGWIEGMNENGLALLNATLNMKDSDSKSAINTRKNVLKKKKNKIFNALKNNTKNNIFYNLIKKSDDPNLILEGNTLIHYNNEVYHIENDIFNKFNIRNIKKPLVLTNHSNYLRNLGYTKGKKGLSSYLRQTLVEMKLNENYSKENNNKEIYDDLMNNVLNIYSPNIDPRLQPYRDEKLVKKSFPNLEKNAVIIYTTGQILCNVTDKEFVYYSDKNNSAKVKYINKLPSSYVPKIRVIIKETEKNMKPQHLIPERKLKQIYDEFNFKTNYKTRNNKVKRKHSKLTKKNKK</sequence>